<evidence type="ECO:0000313" key="3">
    <source>
        <dbReference type="EMBL" id="WNH52042.1"/>
    </source>
</evidence>
<dbReference type="Proteomes" id="UP001302072">
    <property type="component" value="Chromosome"/>
</dbReference>
<dbReference type="PANTHER" id="PTHR36509:SF2">
    <property type="entry name" value="BLL3101 PROTEIN"/>
    <property type="match status" value="1"/>
</dbReference>
<proteinExistence type="predicted"/>
<dbReference type="InterPro" id="IPR037049">
    <property type="entry name" value="DUF1214_C_sf"/>
</dbReference>
<feature type="domain" description="DUF1214" evidence="1">
    <location>
        <begin position="298"/>
        <end position="408"/>
    </location>
</feature>
<accession>A0ABY9YMT6</accession>
<dbReference type="Pfam" id="PF06863">
    <property type="entry name" value="DUF1254"/>
    <property type="match status" value="1"/>
</dbReference>
<dbReference type="RefSeq" id="WP_311191255.1">
    <property type="nucleotide sequence ID" value="NZ_CP115541.1"/>
</dbReference>
<dbReference type="PANTHER" id="PTHR36509">
    <property type="entry name" value="BLL3101 PROTEIN"/>
    <property type="match status" value="1"/>
</dbReference>
<organism evidence="3 4">
    <name type="scientific">Stenotrophomonas oahuensis</name>
    <dbReference type="NCBI Taxonomy" id="3003271"/>
    <lineage>
        <taxon>Bacteria</taxon>
        <taxon>Pseudomonadati</taxon>
        <taxon>Pseudomonadota</taxon>
        <taxon>Gammaproteobacteria</taxon>
        <taxon>Lysobacterales</taxon>
        <taxon>Lysobacteraceae</taxon>
        <taxon>Stenotrophomonas</taxon>
    </lineage>
</organism>
<reference evidence="3 4" key="1">
    <citation type="submission" date="2022-12" db="EMBL/GenBank/DDBJ databases">
        <title>Two new species, Stenotrophomonas aracearum and Stenotrophomonas oahuensis, isolated from Anthurium (Araceae family) in Hawaii.</title>
        <authorList>
            <person name="Chunag S.C."/>
            <person name="Dobhal S."/>
            <person name="Alvarez A."/>
            <person name="Arif M."/>
        </authorList>
    </citation>
    <scope>NUCLEOTIDE SEQUENCE [LARGE SCALE GENOMIC DNA]</scope>
    <source>
        <strain evidence="3 4">A5586</strain>
    </source>
</reference>
<protein>
    <submittedName>
        <fullName evidence="3">DUF1214 domain-containing protein</fullName>
    </submittedName>
</protein>
<dbReference type="Pfam" id="PF06742">
    <property type="entry name" value="DUF1214"/>
    <property type="match status" value="1"/>
</dbReference>
<dbReference type="InterPro" id="IPR010621">
    <property type="entry name" value="DUF1214"/>
</dbReference>
<name>A0ABY9YMT6_9GAMM</name>
<feature type="domain" description="DUF1254" evidence="2">
    <location>
        <begin position="52"/>
        <end position="172"/>
    </location>
</feature>
<evidence type="ECO:0000313" key="4">
    <source>
        <dbReference type="Proteomes" id="UP001302072"/>
    </source>
</evidence>
<keyword evidence="4" id="KW-1185">Reference proteome</keyword>
<dbReference type="InterPro" id="IPR010679">
    <property type="entry name" value="DUF1254"/>
</dbReference>
<evidence type="ECO:0000259" key="1">
    <source>
        <dbReference type="Pfam" id="PF06742"/>
    </source>
</evidence>
<dbReference type="SUPFAM" id="SSF160935">
    <property type="entry name" value="VPA0735-like"/>
    <property type="match status" value="1"/>
</dbReference>
<dbReference type="InterPro" id="IPR037050">
    <property type="entry name" value="DUF1254_sf"/>
</dbReference>
<evidence type="ECO:0000259" key="2">
    <source>
        <dbReference type="Pfam" id="PF06863"/>
    </source>
</evidence>
<dbReference type="EMBL" id="CP115541">
    <property type="protein sequence ID" value="WNH52042.1"/>
    <property type="molecule type" value="Genomic_DNA"/>
</dbReference>
<gene>
    <name evidence="3" type="ORF">PDM29_17120</name>
</gene>
<sequence>MSEITNPHENVAQSISDQDISDAYIYLLGRLLIARQQQADFDEEGLRWNTLLHRKPGQVEWPNPNLDVAYSEAWIALDDNAWLLVTVPEISGRYYVVEFIDGWGETVANINERVYPDHPFGQFAVCLTGSDMRIPEGVQRVEVPAMVTRVLLRVELGADWKEAIDLQRQFRFEMQGNPTLPEVPRTVMFDIAELPGVEAFESAELALREPDTSALEQLQAKVRAIALAIRAPAERARVDAVVRSKAFKDFSDAAPYIGRGSIRNGWARPACCGHWGQDWMSRSTVNFGGIWANVLDEVLYYRGALDSAGAALEPDGSYTLTFPADALPDKFAKYFWSVIAVDRLHRRVLPNPLERYLLNNQSGLVKEDDGSLTLYFAPEKPADAPEPNWLPTSAGKPWSLTFRFYGPRGAVADGSYYPPPLIRRA</sequence>
<dbReference type="Gene3D" id="2.60.40.1610">
    <property type="entry name" value="Domain of unknown function DUF1254"/>
    <property type="match status" value="1"/>
</dbReference>
<dbReference type="Gene3D" id="2.60.120.600">
    <property type="entry name" value="Domain of unknown function DUF1214, C-terminal domain"/>
    <property type="match status" value="1"/>
</dbReference>